<evidence type="ECO:0000256" key="4">
    <source>
        <dbReference type="SAM" id="SignalP"/>
    </source>
</evidence>
<feature type="short sequence motif" description="GXSXG" evidence="2">
    <location>
        <begin position="182"/>
        <end position="186"/>
    </location>
</feature>
<feature type="signal peptide" evidence="4">
    <location>
        <begin position="1"/>
        <end position="19"/>
    </location>
</feature>
<dbReference type="PROSITE" id="PS51635">
    <property type="entry name" value="PNPLA"/>
    <property type="match status" value="1"/>
</dbReference>
<dbReference type="SUPFAM" id="SSF52151">
    <property type="entry name" value="FabD/lysophospholipase-like"/>
    <property type="match status" value="1"/>
</dbReference>
<dbReference type="EC" id="3.1.1.-" evidence="3"/>
<dbReference type="GO" id="GO:0016042">
    <property type="term" value="P:lipid catabolic process"/>
    <property type="evidence" value="ECO:0007669"/>
    <property type="project" value="UniProtKB-UniRule"/>
</dbReference>
<reference evidence="6" key="1">
    <citation type="submission" date="2020-12" db="EMBL/GenBank/DDBJ databases">
        <authorList>
            <person name="Iha C."/>
        </authorList>
    </citation>
    <scope>NUCLEOTIDE SEQUENCE</scope>
</reference>
<name>A0A8S1J9K7_9CHLO</name>
<dbReference type="InterPro" id="IPR002641">
    <property type="entry name" value="PNPLA_dom"/>
</dbReference>
<protein>
    <recommendedName>
        <fullName evidence="3">Patatin</fullName>
        <ecNumber evidence="3">3.1.1.-</ecNumber>
    </recommendedName>
</protein>
<dbReference type="AlphaFoldDB" id="A0A8S1J9K7"/>
<sequence length="451" mass="48365">MQQGVALLLSLVLLTSSSTRTYDSLPTSSLLHPVQDSIEEELSTEEMLSAPSLLSDIFNFLAAPPILSQVFPRNTATVAANQAIDEALQLLPDFPCSLSSAIPKSALEVDIHSLPLSLQLQHPTLQLIKSRLEVGSKPGQRKDGFKLGLAVEGGGMRGVLTGGMLMGIYELGMRHAFDAVYGSSAGAINATYFLSGQPHGLDVYADDISNERFLDFKRIIGPDPVMNLDFLVDYVMNEVKPLDFGKVLNSPIPLKVVASSLDSLDSFILQNFSTPRELAEALKASATVPEFAGGPKLISGHRLVDAAVFEPVPYQAAIRDGCTHVLALCSNTPTCGAEGPVQQVVKKFMNAAVGHIINNPPYMKEATHARLEEERLNGGLTQSELMLMAMIQGLKGWEPSAVGGQVSSIHPPSEVLMSPSCTDPPTLRVGAEEGRRSVRRVLEALVSDMPA</sequence>
<feature type="active site" description="Proton acceptor" evidence="2">
    <location>
        <position position="305"/>
    </location>
</feature>
<keyword evidence="4" id="KW-0732">Signal</keyword>
<feature type="chain" id="PRO_5035908175" description="Patatin" evidence="4">
    <location>
        <begin position="20"/>
        <end position="451"/>
    </location>
</feature>
<evidence type="ECO:0000313" key="7">
    <source>
        <dbReference type="Proteomes" id="UP000708148"/>
    </source>
</evidence>
<comment type="function">
    <text evidence="3">Lipolytic acyl hydrolase (LAH).</text>
</comment>
<keyword evidence="2 3" id="KW-0378">Hydrolase</keyword>
<dbReference type="GO" id="GO:0016787">
    <property type="term" value="F:hydrolase activity"/>
    <property type="evidence" value="ECO:0007669"/>
    <property type="project" value="UniProtKB-UniRule"/>
</dbReference>
<dbReference type="Gene3D" id="3.40.1090.10">
    <property type="entry name" value="Cytosolic phospholipase A2 catalytic domain"/>
    <property type="match status" value="2"/>
</dbReference>
<evidence type="ECO:0000256" key="3">
    <source>
        <dbReference type="RuleBase" id="RU361262"/>
    </source>
</evidence>
<organism evidence="6 7">
    <name type="scientific">Ostreobium quekettii</name>
    <dbReference type="NCBI Taxonomy" id="121088"/>
    <lineage>
        <taxon>Eukaryota</taxon>
        <taxon>Viridiplantae</taxon>
        <taxon>Chlorophyta</taxon>
        <taxon>core chlorophytes</taxon>
        <taxon>Ulvophyceae</taxon>
        <taxon>TCBD clade</taxon>
        <taxon>Bryopsidales</taxon>
        <taxon>Ostreobineae</taxon>
        <taxon>Ostreobiaceae</taxon>
        <taxon>Ostreobium</taxon>
    </lineage>
</organism>
<gene>
    <name evidence="6" type="ORF">OSTQU699_LOCUS9277</name>
</gene>
<evidence type="ECO:0000313" key="6">
    <source>
        <dbReference type="EMBL" id="CAD7703920.1"/>
    </source>
</evidence>
<evidence type="ECO:0000256" key="2">
    <source>
        <dbReference type="PROSITE-ProRule" id="PRU01161"/>
    </source>
</evidence>
<dbReference type="InterPro" id="IPR016035">
    <property type="entry name" value="Acyl_Trfase/lysoPLipase"/>
</dbReference>
<feature type="active site" description="Nucleophile" evidence="2">
    <location>
        <position position="184"/>
    </location>
</feature>
<comment type="similarity">
    <text evidence="3">Belongs to the patatin family.</text>
</comment>
<dbReference type="OrthoDB" id="45309at2759"/>
<dbReference type="Proteomes" id="UP000708148">
    <property type="component" value="Unassembled WGS sequence"/>
</dbReference>
<keyword evidence="2 3" id="KW-0442">Lipid degradation</keyword>
<dbReference type="Pfam" id="PF01734">
    <property type="entry name" value="Patatin"/>
    <property type="match status" value="1"/>
</dbReference>
<feature type="domain" description="PNPLA" evidence="5">
    <location>
        <begin position="149"/>
        <end position="318"/>
    </location>
</feature>
<accession>A0A8S1J9K7</accession>
<comment type="caution">
    <text evidence="2">Lacks conserved residue(s) required for the propagation of feature annotation.</text>
</comment>
<evidence type="ECO:0000259" key="5">
    <source>
        <dbReference type="PROSITE" id="PS51635"/>
    </source>
</evidence>
<keyword evidence="1 2" id="KW-0443">Lipid metabolism</keyword>
<comment type="domain">
    <text evidence="3">The nitrogen atoms of the two glycine residues in the GGXR motif define the oxyanion hole, and stabilize the oxyanion that forms during the nucleophilic attack by the catalytic serine during substrate cleavage.</text>
</comment>
<proteinExistence type="inferred from homology"/>
<keyword evidence="7" id="KW-1185">Reference proteome</keyword>
<feature type="short sequence motif" description="GXGXXG" evidence="2">
    <location>
        <begin position="153"/>
        <end position="158"/>
    </location>
</feature>
<dbReference type="EMBL" id="CAJHUC010002514">
    <property type="protein sequence ID" value="CAD7703920.1"/>
    <property type="molecule type" value="Genomic_DNA"/>
</dbReference>
<evidence type="ECO:0000256" key="1">
    <source>
        <dbReference type="ARBA" id="ARBA00023098"/>
    </source>
</evidence>
<comment type="caution">
    <text evidence="6">The sequence shown here is derived from an EMBL/GenBank/DDBJ whole genome shotgun (WGS) entry which is preliminary data.</text>
</comment>